<protein>
    <submittedName>
        <fullName evidence="1">Uncharacterized protein</fullName>
    </submittedName>
</protein>
<dbReference type="AlphaFoldDB" id="A0A1E3PQA4"/>
<dbReference type="OrthoDB" id="5584028at2759"/>
<dbReference type="EMBL" id="KV454407">
    <property type="protein sequence ID" value="ODQ67017.1"/>
    <property type="molecule type" value="Genomic_DNA"/>
</dbReference>
<dbReference type="STRING" id="857566.A0A1E3PQA4"/>
<sequence>RLGVSPGTRLFLAVSTIGIHSYCLGFFNGYQLAGLRYLAEHAHLLPRDPGRKSQHYQHHFTPSKYSRLKAGFNNALIRSMRSVLYTSILFGLEANFDYVRQRIDFLSTTVAAGICGIVYSRYYLFDRVQATKNVKGCLVLGLFWGLTQDAARWSYGHEVWYLNKLKEWIYKIKAPHTTEFE</sequence>
<accession>A0A1E3PQA4</accession>
<evidence type="ECO:0000313" key="1">
    <source>
        <dbReference type="EMBL" id="ODQ67017.1"/>
    </source>
</evidence>
<name>A0A1E3PQA4_9ASCO</name>
<dbReference type="PANTHER" id="PTHR37852:SF1">
    <property type="entry name" value="HIG1 DOMAIN-CONTAINING PROTEIN"/>
    <property type="match status" value="1"/>
</dbReference>
<evidence type="ECO:0000313" key="2">
    <source>
        <dbReference type="Proteomes" id="UP000095009"/>
    </source>
</evidence>
<feature type="non-terminal residue" evidence="1">
    <location>
        <position position="1"/>
    </location>
</feature>
<proteinExistence type="predicted"/>
<keyword evidence="2" id="KW-1185">Reference proteome</keyword>
<dbReference type="Proteomes" id="UP000095009">
    <property type="component" value="Unassembled WGS sequence"/>
</dbReference>
<organism evidence="1 2">
    <name type="scientific">Nadsonia fulvescens var. elongata DSM 6958</name>
    <dbReference type="NCBI Taxonomy" id="857566"/>
    <lineage>
        <taxon>Eukaryota</taxon>
        <taxon>Fungi</taxon>
        <taxon>Dikarya</taxon>
        <taxon>Ascomycota</taxon>
        <taxon>Saccharomycotina</taxon>
        <taxon>Dipodascomycetes</taxon>
        <taxon>Dipodascales</taxon>
        <taxon>Dipodascales incertae sedis</taxon>
        <taxon>Nadsonia</taxon>
    </lineage>
</organism>
<gene>
    <name evidence="1" type="ORF">NADFUDRAFT_9717</name>
</gene>
<feature type="non-terminal residue" evidence="1">
    <location>
        <position position="181"/>
    </location>
</feature>
<reference evidence="1 2" key="1">
    <citation type="journal article" date="2016" name="Proc. Natl. Acad. Sci. U.S.A.">
        <title>Comparative genomics of biotechnologically important yeasts.</title>
        <authorList>
            <person name="Riley R."/>
            <person name="Haridas S."/>
            <person name="Wolfe K.H."/>
            <person name="Lopes M.R."/>
            <person name="Hittinger C.T."/>
            <person name="Goeker M."/>
            <person name="Salamov A.A."/>
            <person name="Wisecaver J.H."/>
            <person name="Long T.M."/>
            <person name="Calvey C.H."/>
            <person name="Aerts A.L."/>
            <person name="Barry K.W."/>
            <person name="Choi C."/>
            <person name="Clum A."/>
            <person name="Coughlan A.Y."/>
            <person name="Deshpande S."/>
            <person name="Douglass A.P."/>
            <person name="Hanson S.J."/>
            <person name="Klenk H.-P."/>
            <person name="LaButti K.M."/>
            <person name="Lapidus A."/>
            <person name="Lindquist E.A."/>
            <person name="Lipzen A.M."/>
            <person name="Meier-Kolthoff J.P."/>
            <person name="Ohm R.A."/>
            <person name="Otillar R.P."/>
            <person name="Pangilinan J.L."/>
            <person name="Peng Y."/>
            <person name="Rokas A."/>
            <person name="Rosa C.A."/>
            <person name="Scheuner C."/>
            <person name="Sibirny A.A."/>
            <person name="Slot J.C."/>
            <person name="Stielow J.B."/>
            <person name="Sun H."/>
            <person name="Kurtzman C.P."/>
            <person name="Blackwell M."/>
            <person name="Grigoriev I.V."/>
            <person name="Jeffries T.W."/>
        </authorList>
    </citation>
    <scope>NUCLEOTIDE SEQUENCE [LARGE SCALE GENOMIC DNA]</scope>
    <source>
        <strain evidence="1 2">DSM 6958</strain>
    </source>
</reference>
<dbReference type="PANTHER" id="PTHR37852">
    <property type="entry name" value="YALI0B21208P"/>
    <property type="match status" value="1"/>
</dbReference>